<feature type="region of interest" description="Disordered" evidence="1">
    <location>
        <begin position="325"/>
        <end position="346"/>
    </location>
</feature>
<keyword evidence="3" id="KW-1185">Reference proteome</keyword>
<dbReference type="PANTHER" id="PTHR35862:SF1">
    <property type="entry name" value="FELS-2 PROPHAGE PROTEIN"/>
    <property type="match status" value="1"/>
</dbReference>
<feature type="compositionally biased region" description="Basic residues" evidence="1">
    <location>
        <begin position="337"/>
        <end position="346"/>
    </location>
</feature>
<dbReference type="EMBL" id="LC528882">
    <property type="protein sequence ID" value="BCB23188.1"/>
    <property type="molecule type" value="Genomic_DNA"/>
</dbReference>
<evidence type="ECO:0000313" key="3">
    <source>
        <dbReference type="Proteomes" id="UP000516002"/>
    </source>
</evidence>
<dbReference type="RefSeq" id="YP_010091006.1">
    <property type="nucleotide sequence ID" value="NC_055722.1"/>
</dbReference>
<evidence type="ECO:0000313" key="2">
    <source>
        <dbReference type="EMBL" id="BCB23188.1"/>
    </source>
</evidence>
<proteinExistence type="predicted"/>
<dbReference type="Pfam" id="PF05954">
    <property type="entry name" value="Phage_GPD"/>
    <property type="match status" value="1"/>
</dbReference>
<protein>
    <submittedName>
        <fullName evidence="2">Tail protein (D)</fullName>
    </submittedName>
</protein>
<reference evidence="2 3" key="1">
    <citation type="submission" date="2020-02" db="EMBL/GenBank/DDBJ databases">
        <title>Complete genomic sequence of a novel lytic phytopathogenic Burkholderia phage isolated from fallen leaf compost.</title>
        <authorList>
            <person name="Sasaki R."/>
            <person name="Miyashita S."/>
            <person name="Ando S."/>
            <person name="Ito K."/>
            <person name="Tada C."/>
            <person name="Fukuhara T."/>
            <person name="Kormelink R."/>
            <person name="Takahashi H."/>
        </authorList>
    </citation>
    <scope>NUCLEOTIDE SEQUENCE [LARGE SCALE GENOMIC DNA]</scope>
    <source>
        <strain evidence="2 3">FLC5</strain>
    </source>
</reference>
<dbReference type="KEGG" id="vg:65108491"/>
<feature type="compositionally biased region" description="Basic and acidic residues" evidence="1">
    <location>
        <begin position="326"/>
        <end position="336"/>
    </location>
</feature>
<gene>
    <name evidence="2" type="primary">ORF16</name>
</gene>
<sequence length="346" mass="38257">MKQPTPIYQITLNGKDLTSKISPRLSHLSLDESRSDEADTLMLALDDADGKLALPKRGEVVRVAFGWSDTGLVDKGSFTINEIEHAGTPDMLTIQARSASMTKGLGERKEKSWHGETIGAIVRKIAGSHGLKPAIADALSKIVIAHIDQTHESDMSFLTRLAKRYDAVMNVKDTHLLFVPIGHGTSVSGKALTSIELTRKEGDRHRYHVSERENYSGVRAFYHATGRAKRKSVVVGGENNHDMKVLPETYATEADAKAAATAELNRTQRSQATMTYNLALGRPDLYPEVPVYLNGFKPEIDAESWLVKKVRHEIDGNGGYTCDLELETRDDPTSDRHRSHFRKGGQ</sequence>
<dbReference type="GeneID" id="65108491"/>
<name>A0A7G1GM46_9CAUD</name>
<evidence type="ECO:0000256" key="1">
    <source>
        <dbReference type="SAM" id="MobiDB-lite"/>
    </source>
</evidence>
<organism evidence="2 3">
    <name type="scientific">Burkholderia phage FLC5</name>
    <dbReference type="NCBI Taxonomy" id="2716322"/>
    <lineage>
        <taxon>Viruses</taxon>
        <taxon>Duplodnaviria</taxon>
        <taxon>Heunggongvirae</taxon>
        <taxon>Uroviricota</taxon>
        <taxon>Caudoviricetes</taxon>
        <taxon>Peduoviridae</taxon>
        <taxon>Kisquattuordecimvirus</taxon>
        <taxon>Kisquattuordecimvirus FLC5</taxon>
    </lineage>
</organism>
<dbReference type="SUPFAM" id="SSF69279">
    <property type="entry name" value="Phage tail proteins"/>
    <property type="match status" value="1"/>
</dbReference>
<accession>A0A7G1GM46</accession>
<dbReference type="InterPro" id="IPR052726">
    <property type="entry name" value="Phage_Baseplate_Hub"/>
</dbReference>
<dbReference type="Proteomes" id="UP000516002">
    <property type="component" value="Segment"/>
</dbReference>
<dbReference type="PANTHER" id="PTHR35862">
    <property type="entry name" value="FELS-2 PROPHAGE PROTEIN"/>
    <property type="match status" value="1"/>
</dbReference>